<gene>
    <name evidence="2" type="ORF">HZY62_18485</name>
    <name evidence="3" type="ORF">LX92_04010</name>
</gene>
<dbReference type="AlphaFoldDB" id="A0A316DVI1"/>
<reference evidence="3 4" key="1">
    <citation type="submission" date="2018-05" db="EMBL/GenBank/DDBJ databases">
        <title>Genomic Encyclopedia of Archaeal and Bacterial Type Strains, Phase II (KMG-II): from individual species to whole genera.</title>
        <authorList>
            <person name="Goeker M."/>
        </authorList>
    </citation>
    <scope>NUCLEOTIDE SEQUENCE [LARGE SCALE GENOMIC DNA]</scope>
    <source>
        <strain evidence="3 4">DSM 23514</strain>
    </source>
</reference>
<sequence length="120" mass="13795">MEQTVTLRSKPKLKITLKSNGFEIVDRSDPNNSGNYLYQDLKNVKLNAEKTDWLVSLFSLMVGIFVSSSIQGNFKNKANLQLEMIDRNLKIWLVDADFQKVENISQLLTEKNPPQNNTYN</sequence>
<reference evidence="2 5" key="2">
    <citation type="submission" date="2020-07" db="EMBL/GenBank/DDBJ databases">
        <title>The draft genome sequence of Maribacter polysiphoniae KCTC 22021.</title>
        <authorList>
            <person name="Mu L."/>
        </authorList>
    </citation>
    <scope>NUCLEOTIDE SEQUENCE [LARGE SCALE GENOMIC DNA]</scope>
    <source>
        <strain evidence="2 5">KCTC 22021</strain>
    </source>
</reference>
<evidence type="ECO:0000313" key="4">
    <source>
        <dbReference type="Proteomes" id="UP000245667"/>
    </source>
</evidence>
<keyword evidence="1" id="KW-0812">Transmembrane</keyword>
<name>A0A316DVI1_9FLAO</name>
<keyword evidence="1" id="KW-1133">Transmembrane helix</keyword>
<dbReference type="Proteomes" id="UP000651837">
    <property type="component" value="Unassembled WGS sequence"/>
</dbReference>
<accession>A0A316DVI1</accession>
<dbReference type="RefSeq" id="WP_109654462.1">
    <property type="nucleotide sequence ID" value="NZ_JACWLN010000012.1"/>
</dbReference>
<evidence type="ECO:0000256" key="1">
    <source>
        <dbReference type="SAM" id="Phobius"/>
    </source>
</evidence>
<dbReference type="Proteomes" id="UP000245667">
    <property type="component" value="Unassembled WGS sequence"/>
</dbReference>
<keyword evidence="1" id="KW-0472">Membrane</keyword>
<dbReference type="EMBL" id="QGGQ01000013">
    <property type="protein sequence ID" value="PWK21209.1"/>
    <property type="molecule type" value="Genomic_DNA"/>
</dbReference>
<dbReference type="EMBL" id="JACWLN010000012">
    <property type="protein sequence ID" value="MBD1262591.1"/>
    <property type="molecule type" value="Genomic_DNA"/>
</dbReference>
<evidence type="ECO:0000313" key="5">
    <source>
        <dbReference type="Proteomes" id="UP000651837"/>
    </source>
</evidence>
<dbReference type="OrthoDB" id="1440212at2"/>
<comment type="caution">
    <text evidence="3">The sequence shown here is derived from an EMBL/GenBank/DDBJ whole genome shotgun (WGS) entry which is preliminary data.</text>
</comment>
<proteinExistence type="predicted"/>
<evidence type="ECO:0000313" key="2">
    <source>
        <dbReference type="EMBL" id="MBD1262591.1"/>
    </source>
</evidence>
<feature type="transmembrane region" description="Helical" evidence="1">
    <location>
        <begin position="53"/>
        <end position="74"/>
    </location>
</feature>
<protein>
    <submittedName>
        <fullName evidence="3">Uncharacterized protein</fullName>
    </submittedName>
</protein>
<keyword evidence="5" id="KW-1185">Reference proteome</keyword>
<organism evidence="3 4">
    <name type="scientific">Maribacter polysiphoniae</name>
    <dbReference type="NCBI Taxonomy" id="429344"/>
    <lineage>
        <taxon>Bacteria</taxon>
        <taxon>Pseudomonadati</taxon>
        <taxon>Bacteroidota</taxon>
        <taxon>Flavobacteriia</taxon>
        <taxon>Flavobacteriales</taxon>
        <taxon>Flavobacteriaceae</taxon>
        <taxon>Maribacter</taxon>
    </lineage>
</organism>
<evidence type="ECO:0000313" key="3">
    <source>
        <dbReference type="EMBL" id="PWK21209.1"/>
    </source>
</evidence>